<dbReference type="SMART" id="SM00448">
    <property type="entry name" value="REC"/>
    <property type="match status" value="2"/>
</dbReference>
<dbReference type="InterPro" id="IPR004358">
    <property type="entry name" value="Sig_transdc_His_kin-like_C"/>
</dbReference>
<dbReference type="Pfam" id="PF02518">
    <property type="entry name" value="HATPase_c"/>
    <property type="match status" value="1"/>
</dbReference>
<dbReference type="EMBL" id="JAULRT010000060">
    <property type="protein sequence ID" value="MDO3383115.1"/>
    <property type="molecule type" value="Genomic_DNA"/>
</dbReference>
<dbReference type="RefSeq" id="WP_302713829.1">
    <property type="nucleotide sequence ID" value="NZ_JAULRT010000060.1"/>
</dbReference>
<dbReference type="SMART" id="SM00388">
    <property type="entry name" value="HisKA"/>
    <property type="match status" value="1"/>
</dbReference>
<accession>A0ABT8TGI9</accession>
<dbReference type="Gene3D" id="3.30.450.20">
    <property type="entry name" value="PAS domain"/>
    <property type="match status" value="1"/>
</dbReference>
<dbReference type="InterPro" id="IPR003661">
    <property type="entry name" value="HisK_dim/P_dom"/>
</dbReference>
<dbReference type="CDD" id="cd00082">
    <property type="entry name" value="HisKA"/>
    <property type="match status" value="1"/>
</dbReference>
<dbReference type="InterPro" id="IPR001789">
    <property type="entry name" value="Sig_transdc_resp-reg_receiver"/>
</dbReference>
<sequence>MANQAKDTAALEARIRELEQALAASAKRSGSTAPPITVSENALQGHFELLLGEACPEDILTSLQLLATQLGCPSLGLWSTDASVEHWSPIAATDDIDPPATDERQRSALLAGQSLTLADGRTLIPVAVRGRTSAVLLIAAGPAPEGELTSLARRASALMWEAYERGALLHQLRERDRRFRYAMEASRDGLWDWNLNQDKIYFSRGYLRMLGYDYERLPGTLDTLKHYFIHPDDLQEVMTEFAGAIANERDHLSLEHRLIHRDGQVVWTYCRCIFVERDEQGRPTRCVGTNTDITESVRNKAALEDARAEAEAASQTKSKFLASMSHEIRTPMNAIIGLSHLLQDTALDDLQQSYLNSIHSAANSLLQTVNQVFDYAKLESGNIILERSHFDLEQLFERLSRMFESSSLHKPVSIIFDIADDVPRFMRGDATRLSHIISHLVTNALQYSQSDEVVVKASTLKKRSERLTLQFSIIDFGRGLSPEALATLRSDLSRKPHTGGRSASGFGLQICKLLVGLMNGHLSIDSEPGKGATFAFTAEVETSQIGAQRIKSCNHSCRSLRLLVVDDNQLALDILAKSAGKLIDHVDTARDAHSALAKIRQAEQQARPYDLLLLDYKMPLKSGLEAAREIKTASDLEHKPKIFLVSSFQRDEIFSDHQDSRYVDDFLSKPVSESRLFDAICRALPECLSDDTPSSNDFANLKGAHVLLVEDNIVNQQVARGMMRKKGIIVTSAENGEQALDILRSGHTRFDAVLMDIEMPVLDGIAATRQIRAMEEFSALPIVAVTAQAMSGDRQSCLDAGMNEYISKPIKPVELYQTLSDLMGGRTIPQPSDV</sequence>
<feature type="modified residue" description="4-aspartylphosphate" evidence="4">
    <location>
        <position position="615"/>
    </location>
</feature>
<organism evidence="10 11">
    <name type="scientific">Gilvimarinus algae</name>
    <dbReference type="NCBI Taxonomy" id="3058037"/>
    <lineage>
        <taxon>Bacteria</taxon>
        <taxon>Pseudomonadati</taxon>
        <taxon>Pseudomonadota</taxon>
        <taxon>Gammaproteobacteria</taxon>
        <taxon>Cellvibrionales</taxon>
        <taxon>Cellvibrionaceae</taxon>
        <taxon>Gilvimarinus</taxon>
    </lineage>
</organism>
<dbReference type="CDD" id="cd17546">
    <property type="entry name" value="REC_hyHK_CKI1_RcsC-like"/>
    <property type="match status" value="2"/>
</dbReference>
<dbReference type="PANTHER" id="PTHR45339">
    <property type="entry name" value="HYBRID SIGNAL TRANSDUCTION HISTIDINE KINASE J"/>
    <property type="match status" value="1"/>
</dbReference>
<feature type="domain" description="Response regulatory" evidence="7">
    <location>
        <begin position="561"/>
        <end position="684"/>
    </location>
</feature>
<dbReference type="SMART" id="SM00091">
    <property type="entry name" value="PAS"/>
    <property type="match status" value="1"/>
</dbReference>
<feature type="domain" description="PAC" evidence="9">
    <location>
        <begin position="252"/>
        <end position="305"/>
    </location>
</feature>
<feature type="domain" description="Histidine kinase" evidence="6">
    <location>
        <begin position="323"/>
        <end position="542"/>
    </location>
</feature>
<evidence type="ECO:0000256" key="4">
    <source>
        <dbReference type="PROSITE-ProRule" id="PRU00169"/>
    </source>
</evidence>
<dbReference type="SUPFAM" id="SSF47384">
    <property type="entry name" value="Homodimeric domain of signal transducing histidine kinase"/>
    <property type="match status" value="1"/>
</dbReference>
<dbReference type="InterPro" id="IPR013655">
    <property type="entry name" value="PAS_fold_3"/>
</dbReference>
<evidence type="ECO:0000259" key="8">
    <source>
        <dbReference type="PROSITE" id="PS50112"/>
    </source>
</evidence>
<dbReference type="Gene3D" id="1.10.287.130">
    <property type="match status" value="1"/>
</dbReference>
<dbReference type="PROSITE" id="PS50113">
    <property type="entry name" value="PAC"/>
    <property type="match status" value="1"/>
</dbReference>
<evidence type="ECO:0000259" key="7">
    <source>
        <dbReference type="PROSITE" id="PS50110"/>
    </source>
</evidence>
<feature type="coiled-coil region" evidence="5">
    <location>
        <begin position="1"/>
        <end position="28"/>
    </location>
</feature>
<evidence type="ECO:0000313" key="10">
    <source>
        <dbReference type="EMBL" id="MDO3383115.1"/>
    </source>
</evidence>
<evidence type="ECO:0000259" key="9">
    <source>
        <dbReference type="PROSITE" id="PS50113"/>
    </source>
</evidence>
<dbReference type="PROSITE" id="PS50112">
    <property type="entry name" value="PAS"/>
    <property type="match status" value="1"/>
</dbReference>
<dbReference type="PROSITE" id="PS50109">
    <property type="entry name" value="HIS_KIN"/>
    <property type="match status" value="1"/>
</dbReference>
<dbReference type="PRINTS" id="PR00344">
    <property type="entry name" value="BCTRLSENSOR"/>
</dbReference>
<evidence type="ECO:0000259" key="6">
    <source>
        <dbReference type="PROSITE" id="PS50109"/>
    </source>
</evidence>
<feature type="domain" description="Response regulatory" evidence="7">
    <location>
        <begin position="705"/>
        <end position="823"/>
    </location>
</feature>
<feature type="modified residue" description="4-aspartylphosphate" evidence="4">
    <location>
        <position position="756"/>
    </location>
</feature>
<dbReference type="InterPro" id="IPR036890">
    <property type="entry name" value="HATPase_C_sf"/>
</dbReference>
<dbReference type="SUPFAM" id="SSF55785">
    <property type="entry name" value="PYP-like sensor domain (PAS domain)"/>
    <property type="match status" value="1"/>
</dbReference>
<dbReference type="SMART" id="SM00387">
    <property type="entry name" value="HATPase_c"/>
    <property type="match status" value="1"/>
</dbReference>
<gene>
    <name evidence="10" type="ORF">QWI16_13125</name>
</gene>
<keyword evidence="5" id="KW-0175">Coiled coil</keyword>
<dbReference type="EC" id="2.7.13.3" evidence="2"/>
<evidence type="ECO:0000256" key="2">
    <source>
        <dbReference type="ARBA" id="ARBA00012438"/>
    </source>
</evidence>
<comment type="caution">
    <text evidence="10">The sequence shown here is derived from an EMBL/GenBank/DDBJ whole genome shotgun (WGS) entry which is preliminary data.</text>
</comment>
<protein>
    <recommendedName>
        <fullName evidence="2">histidine kinase</fullName>
        <ecNumber evidence="2">2.7.13.3</ecNumber>
    </recommendedName>
</protein>
<dbReference type="InterPro" id="IPR035965">
    <property type="entry name" value="PAS-like_dom_sf"/>
</dbReference>
<evidence type="ECO:0000256" key="1">
    <source>
        <dbReference type="ARBA" id="ARBA00000085"/>
    </source>
</evidence>
<dbReference type="SUPFAM" id="SSF55874">
    <property type="entry name" value="ATPase domain of HSP90 chaperone/DNA topoisomerase II/histidine kinase"/>
    <property type="match status" value="1"/>
</dbReference>
<keyword evidence="3 4" id="KW-0597">Phosphoprotein</keyword>
<dbReference type="InterPro" id="IPR001610">
    <property type="entry name" value="PAC"/>
</dbReference>
<dbReference type="InterPro" id="IPR000700">
    <property type="entry name" value="PAS-assoc_C"/>
</dbReference>
<comment type="catalytic activity">
    <reaction evidence="1">
        <text>ATP + protein L-histidine = ADP + protein N-phospho-L-histidine.</text>
        <dbReference type="EC" id="2.7.13.3"/>
    </reaction>
</comment>
<evidence type="ECO:0000256" key="3">
    <source>
        <dbReference type="ARBA" id="ARBA00022553"/>
    </source>
</evidence>
<dbReference type="InterPro" id="IPR000014">
    <property type="entry name" value="PAS"/>
</dbReference>
<evidence type="ECO:0000256" key="5">
    <source>
        <dbReference type="SAM" id="Coils"/>
    </source>
</evidence>
<dbReference type="InterPro" id="IPR005467">
    <property type="entry name" value="His_kinase_dom"/>
</dbReference>
<dbReference type="Gene3D" id="3.30.565.10">
    <property type="entry name" value="Histidine kinase-like ATPase, C-terminal domain"/>
    <property type="match status" value="1"/>
</dbReference>
<name>A0ABT8TGI9_9GAMM</name>
<dbReference type="Gene3D" id="3.40.50.2300">
    <property type="match status" value="2"/>
</dbReference>
<dbReference type="PANTHER" id="PTHR45339:SF5">
    <property type="entry name" value="HISTIDINE KINASE"/>
    <property type="match status" value="1"/>
</dbReference>
<dbReference type="Pfam" id="PF00072">
    <property type="entry name" value="Response_reg"/>
    <property type="match status" value="2"/>
</dbReference>
<proteinExistence type="predicted"/>
<dbReference type="CDD" id="cd00130">
    <property type="entry name" value="PAS"/>
    <property type="match status" value="1"/>
</dbReference>
<dbReference type="InterPro" id="IPR036097">
    <property type="entry name" value="HisK_dim/P_sf"/>
</dbReference>
<dbReference type="SUPFAM" id="SSF52172">
    <property type="entry name" value="CheY-like"/>
    <property type="match status" value="2"/>
</dbReference>
<dbReference type="Proteomes" id="UP001168380">
    <property type="component" value="Unassembled WGS sequence"/>
</dbReference>
<keyword evidence="11" id="KW-1185">Reference proteome</keyword>
<dbReference type="Pfam" id="PF08447">
    <property type="entry name" value="PAS_3"/>
    <property type="match status" value="1"/>
</dbReference>
<evidence type="ECO:0000313" key="11">
    <source>
        <dbReference type="Proteomes" id="UP001168380"/>
    </source>
</evidence>
<dbReference type="PROSITE" id="PS50110">
    <property type="entry name" value="RESPONSE_REGULATORY"/>
    <property type="match status" value="2"/>
</dbReference>
<reference evidence="10" key="1">
    <citation type="submission" date="2023-07" db="EMBL/GenBank/DDBJ databases">
        <title>Gilvimarinus algae sp. nov., isolated from the surface of Kelp.</title>
        <authorList>
            <person name="Sun Y.Y."/>
            <person name="Gong Y."/>
            <person name="Du Z.J."/>
        </authorList>
    </citation>
    <scope>NUCLEOTIDE SEQUENCE</scope>
    <source>
        <strain evidence="10">SDUM040014</strain>
    </source>
</reference>
<dbReference type="NCBIfam" id="TIGR00229">
    <property type="entry name" value="sensory_box"/>
    <property type="match status" value="1"/>
</dbReference>
<dbReference type="InterPro" id="IPR011006">
    <property type="entry name" value="CheY-like_superfamily"/>
</dbReference>
<dbReference type="InterPro" id="IPR003594">
    <property type="entry name" value="HATPase_dom"/>
</dbReference>
<feature type="domain" description="PAS" evidence="8">
    <location>
        <begin position="175"/>
        <end position="248"/>
    </location>
</feature>
<dbReference type="SMART" id="SM00086">
    <property type="entry name" value="PAC"/>
    <property type="match status" value="1"/>
</dbReference>
<dbReference type="Pfam" id="PF00512">
    <property type="entry name" value="HisKA"/>
    <property type="match status" value="1"/>
</dbReference>